<accession>A0A4Y2L9A6</accession>
<organism evidence="1 2">
    <name type="scientific">Araneus ventricosus</name>
    <name type="common">Orbweaver spider</name>
    <name type="synonym">Epeira ventricosa</name>
    <dbReference type="NCBI Taxonomy" id="182803"/>
    <lineage>
        <taxon>Eukaryota</taxon>
        <taxon>Metazoa</taxon>
        <taxon>Ecdysozoa</taxon>
        <taxon>Arthropoda</taxon>
        <taxon>Chelicerata</taxon>
        <taxon>Arachnida</taxon>
        <taxon>Araneae</taxon>
        <taxon>Araneomorphae</taxon>
        <taxon>Entelegynae</taxon>
        <taxon>Araneoidea</taxon>
        <taxon>Araneidae</taxon>
        <taxon>Araneus</taxon>
    </lineage>
</organism>
<name>A0A4Y2L9A6_ARAVE</name>
<gene>
    <name evidence="1" type="ORF">AVEN_116135_1</name>
</gene>
<dbReference type="Proteomes" id="UP000499080">
    <property type="component" value="Unassembled WGS sequence"/>
</dbReference>
<comment type="caution">
    <text evidence="1">The sequence shown here is derived from an EMBL/GenBank/DDBJ whole genome shotgun (WGS) entry which is preliminary data.</text>
</comment>
<dbReference type="AlphaFoldDB" id="A0A4Y2L9A6"/>
<protein>
    <submittedName>
        <fullName evidence="1">Uncharacterized protein</fullName>
    </submittedName>
</protein>
<reference evidence="1 2" key="1">
    <citation type="journal article" date="2019" name="Sci. Rep.">
        <title>Orb-weaving spider Araneus ventricosus genome elucidates the spidroin gene catalogue.</title>
        <authorList>
            <person name="Kono N."/>
            <person name="Nakamura H."/>
            <person name="Ohtoshi R."/>
            <person name="Moran D.A.P."/>
            <person name="Shinohara A."/>
            <person name="Yoshida Y."/>
            <person name="Fujiwara M."/>
            <person name="Mori M."/>
            <person name="Tomita M."/>
            <person name="Arakawa K."/>
        </authorList>
    </citation>
    <scope>NUCLEOTIDE SEQUENCE [LARGE SCALE GENOMIC DNA]</scope>
</reference>
<proteinExistence type="predicted"/>
<dbReference type="OrthoDB" id="7422307at2759"/>
<dbReference type="EMBL" id="BGPR01005457">
    <property type="protein sequence ID" value="GBN10387.1"/>
    <property type="molecule type" value="Genomic_DNA"/>
</dbReference>
<evidence type="ECO:0000313" key="1">
    <source>
        <dbReference type="EMBL" id="GBN10387.1"/>
    </source>
</evidence>
<sequence>MHGKGLPREPPLLLGRSFGRRVLSNVTLRNLRQYLRFLNVTFTSMSLEPIVDEIVSLAKFRGLEVNNDIDELVEERNQELTTEELMELHCVSEQEVMAGESVRGGEVNSKAIIFQRLSF</sequence>
<keyword evidence="2" id="KW-1185">Reference proteome</keyword>
<evidence type="ECO:0000313" key="2">
    <source>
        <dbReference type="Proteomes" id="UP000499080"/>
    </source>
</evidence>